<feature type="transmembrane region" description="Helical" evidence="6">
    <location>
        <begin position="180"/>
        <end position="200"/>
    </location>
</feature>
<feature type="transmembrane region" description="Helical" evidence="6">
    <location>
        <begin position="212"/>
        <end position="237"/>
    </location>
</feature>
<keyword evidence="4 6" id="KW-1133">Transmembrane helix</keyword>
<feature type="transmembrane region" description="Helical" evidence="6">
    <location>
        <begin position="65"/>
        <end position="87"/>
    </location>
</feature>
<organism evidence="7 8">
    <name type="scientific">Rhamnella rubrinervis</name>
    <dbReference type="NCBI Taxonomy" id="2594499"/>
    <lineage>
        <taxon>Eukaryota</taxon>
        <taxon>Viridiplantae</taxon>
        <taxon>Streptophyta</taxon>
        <taxon>Embryophyta</taxon>
        <taxon>Tracheophyta</taxon>
        <taxon>Spermatophyta</taxon>
        <taxon>Magnoliopsida</taxon>
        <taxon>eudicotyledons</taxon>
        <taxon>Gunneridae</taxon>
        <taxon>Pentapetalae</taxon>
        <taxon>rosids</taxon>
        <taxon>fabids</taxon>
        <taxon>Rosales</taxon>
        <taxon>Rhamnaceae</taxon>
        <taxon>rhamnoid group</taxon>
        <taxon>Rhamneae</taxon>
        <taxon>Rhamnella</taxon>
    </lineage>
</organism>
<dbReference type="GO" id="GO:0004659">
    <property type="term" value="F:prenyltransferase activity"/>
    <property type="evidence" value="ECO:0007669"/>
    <property type="project" value="InterPro"/>
</dbReference>
<keyword evidence="5 6" id="KW-0472">Membrane</keyword>
<dbReference type="OrthoDB" id="5263at2759"/>
<gene>
    <name evidence="7" type="ORF">FNV43_RR22120</name>
</gene>
<dbReference type="GO" id="GO:0016020">
    <property type="term" value="C:membrane"/>
    <property type="evidence" value="ECO:0007669"/>
    <property type="project" value="UniProtKB-SubCell"/>
</dbReference>
<evidence type="ECO:0000256" key="5">
    <source>
        <dbReference type="ARBA" id="ARBA00023136"/>
    </source>
</evidence>
<evidence type="ECO:0000256" key="6">
    <source>
        <dbReference type="SAM" id="Phobius"/>
    </source>
</evidence>
<keyword evidence="2" id="KW-0808">Transferase</keyword>
<accession>A0A8K0DVK0</accession>
<evidence type="ECO:0000256" key="3">
    <source>
        <dbReference type="ARBA" id="ARBA00022692"/>
    </source>
</evidence>
<evidence type="ECO:0000256" key="4">
    <source>
        <dbReference type="ARBA" id="ARBA00022989"/>
    </source>
</evidence>
<feature type="transmembrane region" description="Helical" evidence="6">
    <location>
        <begin position="99"/>
        <end position="118"/>
    </location>
</feature>
<dbReference type="AlphaFoldDB" id="A0A8K0DVK0"/>
<keyword evidence="3 6" id="KW-0812">Transmembrane</keyword>
<feature type="transmembrane region" description="Helical" evidence="6">
    <location>
        <begin position="258"/>
        <end position="277"/>
    </location>
</feature>
<evidence type="ECO:0008006" key="9">
    <source>
        <dbReference type="Google" id="ProtNLM"/>
    </source>
</evidence>
<dbReference type="InterPro" id="IPR026046">
    <property type="entry name" value="UBIAD1"/>
</dbReference>
<comment type="subcellular location">
    <subcellularLocation>
        <location evidence="1">Membrane</location>
        <topology evidence="1">Multi-pass membrane protein</topology>
    </subcellularLocation>
</comment>
<dbReference type="InterPro" id="IPR000537">
    <property type="entry name" value="UbiA_prenyltransferase"/>
</dbReference>
<feature type="transmembrane region" description="Helical" evidence="6">
    <location>
        <begin position="150"/>
        <end position="168"/>
    </location>
</feature>
<dbReference type="PANTHER" id="PTHR13929">
    <property type="entry name" value="1,4-DIHYDROXY-2-NAPHTHOATE OCTAPRENYLTRANSFERASE"/>
    <property type="match status" value="1"/>
</dbReference>
<evidence type="ECO:0000313" key="8">
    <source>
        <dbReference type="Proteomes" id="UP000796880"/>
    </source>
</evidence>
<evidence type="ECO:0000256" key="1">
    <source>
        <dbReference type="ARBA" id="ARBA00004141"/>
    </source>
</evidence>
<comment type="caution">
    <text evidence="7">The sequence shown here is derived from an EMBL/GenBank/DDBJ whole genome shotgun (WGS) entry which is preliminary data.</text>
</comment>
<reference evidence="7" key="1">
    <citation type="submission" date="2020-03" db="EMBL/GenBank/DDBJ databases">
        <title>A high-quality chromosome-level genome assembly of a woody plant with both climbing and erect habits, Rhamnella rubrinervis.</title>
        <authorList>
            <person name="Lu Z."/>
            <person name="Yang Y."/>
            <person name="Zhu X."/>
            <person name="Sun Y."/>
        </authorList>
    </citation>
    <scope>NUCLEOTIDE SEQUENCE</scope>
    <source>
        <strain evidence="7">BYM</strain>
        <tissue evidence="7">Leaf</tissue>
    </source>
</reference>
<dbReference type="PANTHER" id="PTHR13929:SF0">
    <property type="entry name" value="UBIA PRENYLTRANSFERASE DOMAIN-CONTAINING PROTEIN 1"/>
    <property type="match status" value="1"/>
</dbReference>
<name>A0A8K0DVK0_9ROSA</name>
<dbReference type="GO" id="GO:0042372">
    <property type="term" value="P:phylloquinone biosynthetic process"/>
    <property type="evidence" value="ECO:0007669"/>
    <property type="project" value="TreeGrafter"/>
</dbReference>
<dbReference type="CDD" id="cd13962">
    <property type="entry name" value="PT_UbiA_UBIAD1"/>
    <property type="match status" value="1"/>
</dbReference>
<dbReference type="Proteomes" id="UP000796880">
    <property type="component" value="Unassembled WGS sequence"/>
</dbReference>
<dbReference type="Pfam" id="PF01040">
    <property type="entry name" value="UbiA"/>
    <property type="match status" value="1"/>
</dbReference>
<dbReference type="EMBL" id="VOIH02000010">
    <property type="protein sequence ID" value="KAF3435033.1"/>
    <property type="molecule type" value="Genomic_DNA"/>
</dbReference>
<protein>
    <recommendedName>
        <fullName evidence="9">1,4-dihydroxy-2-naphthoate octaprenyltransferase</fullName>
    </recommendedName>
</protein>
<feature type="transmembrane region" description="Helical" evidence="6">
    <location>
        <begin position="323"/>
        <end position="343"/>
    </location>
</feature>
<evidence type="ECO:0000256" key="2">
    <source>
        <dbReference type="ARBA" id="ARBA00022679"/>
    </source>
</evidence>
<proteinExistence type="predicted"/>
<feature type="transmembrane region" description="Helical" evidence="6">
    <location>
        <begin position="283"/>
        <end position="302"/>
    </location>
</feature>
<keyword evidence="8" id="KW-1185">Reference proteome</keyword>
<evidence type="ECO:0000313" key="7">
    <source>
        <dbReference type="EMBL" id="KAF3435033.1"/>
    </source>
</evidence>
<sequence length="344" mass="38235">MVTSGLQSSSCFCYCAQNVLHSTYRRQLEFKQRNHAPQASVSIETDYSDAIHEEDKEEDISKATLIWRAVKLPIYSVALVPITIILSEYFRQAECGHKSLGSMICLSLMMLSFVTYTYKVLMNSMAKLKEQIRIKRISCKPSWQASIEAGNIQAIWLLACAIICGYMYQCPPCRLSYRGLGEPLCFAAFGPFATTAFYLLQGSTSEMNNLPLTGPILSASLLVGLTTALILFCSHFHQIDEDKTVGKMSPLVRIGTERGSVVVKFVITALYGLLFTLGLSGALPRTCIFLCALTIPMAKLVVRFVEENHKDKQKIFMAKYYCVRLHTLFGAALAAGLVVARFVP</sequence>